<dbReference type="InterPro" id="IPR053137">
    <property type="entry name" value="NLR-like"/>
</dbReference>
<name>A0A8H4NPM8_9HYPO</name>
<proteinExistence type="predicted"/>
<dbReference type="Gene3D" id="3.40.50.1580">
    <property type="entry name" value="Nucleoside phosphorylase domain"/>
    <property type="match status" value="1"/>
</dbReference>
<organism evidence="2 3">
    <name type="scientific">Fusarium austroafricanum</name>
    <dbReference type="NCBI Taxonomy" id="2364996"/>
    <lineage>
        <taxon>Eukaryota</taxon>
        <taxon>Fungi</taxon>
        <taxon>Dikarya</taxon>
        <taxon>Ascomycota</taxon>
        <taxon>Pezizomycotina</taxon>
        <taxon>Sordariomycetes</taxon>
        <taxon>Hypocreomycetidae</taxon>
        <taxon>Hypocreales</taxon>
        <taxon>Nectriaceae</taxon>
        <taxon>Fusarium</taxon>
        <taxon>Fusarium concolor species complex</taxon>
    </lineage>
</organism>
<evidence type="ECO:0000313" key="2">
    <source>
        <dbReference type="EMBL" id="KAF4446309.1"/>
    </source>
</evidence>
<dbReference type="PANTHER" id="PTHR46082:SF6">
    <property type="entry name" value="AAA+ ATPASE DOMAIN-CONTAINING PROTEIN-RELATED"/>
    <property type="match status" value="1"/>
</dbReference>
<accession>A0A8H4NPM8</accession>
<evidence type="ECO:0000259" key="1">
    <source>
        <dbReference type="Pfam" id="PF01048"/>
    </source>
</evidence>
<dbReference type="OrthoDB" id="1658288at2759"/>
<dbReference type="Proteomes" id="UP000605986">
    <property type="component" value="Unassembled WGS sequence"/>
</dbReference>
<dbReference type="AlphaFoldDB" id="A0A8H4NPM8"/>
<dbReference type="GO" id="GO:0009116">
    <property type="term" value="P:nucleoside metabolic process"/>
    <property type="evidence" value="ECO:0007669"/>
    <property type="project" value="InterPro"/>
</dbReference>
<dbReference type="InterPro" id="IPR000845">
    <property type="entry name" value="Nucleoside_phosphorylase_d"/>
</dbReference>
<dbReference type="EMBL" id="JAADJG010000467">
    <property type="protein sequence ID" value="KAF4446309.1"/>
    <property type="molecule type" value="Genomic_DNA"/>
</dbReference>
<gene>
    <name evidence="2" type="ORF">F53441_10030</name>
</gene>
<reference evidence="2" key="1">
    <citation type="submission" date="2020-01" db="EMBL/GenBank/DDBJ databases">
        <title>Identification and distribution of gene clusters putatively required for synthesis of sphingolipid metabolism inhibitors in phylogenetically diverse species of the filamentous fungus Fusarium.</title>
        <authorList>
            <person name="Kim H.-S."/>
            <person name="Busman M."/>
            <person name="Brown D.W."/>
            <person name="Divon H."/>
            <person name="Uhlig S."/>
            <person name="Proctor R.H."/>
        </authorList>
    </citation>
    <scope>NUCLEOTIDE SEQUENCE</scope>
    <source>
        <strain evidence="2">NRRL 53441</strain>
    </source>
</reference>
<feature type="domain" description="Nucleoside phosphorylase" evidence="1">
    <location>
        <begin position="22"/>
        <end position="142"/>
    </location>
</feature>
<protein>
    <recommendedName>
        <fullName evidence="1">Nucleoside phosphorylase domain-containing protein</fullName>
    </recommendedName>
</protein>
<dbReference type="PANTHER" id="PTHR46082">
    <property type="entry name" value="ATP/GTP-BINDING PROTEIN-RELATED"/>
    <property type="match status" value="1"/>
</dbReference>
<dbReference type="Pfam" id="PF01048">
    <property type="entry name" value="PNP_UDP_1"/>
    <property type="match status" value="1"/>
</dbReference>
<keyword evidence="3" id="KW-1185">Reference proteome</keyword>
<dbReference type="SUPFAM" id="SSF53167">
    <property type="entry name" value="Purine and uridine phosphorylases"/>
    <property type="match status" value="1"/>
</dbReference>
<dbReference type="GO" id="GO:0003824">
    <property type="term" value="F:catalytic activity"/>
    <property type="evidence" value="ECO:0007669"/>
    <property type="project" value="InterPro"/>
</dbReference>
<sequence length="1046" mass="116504">MMSNQSPQPSRPPRPNDRRGFEIAVICALTLEADAIEALFDHHWDDDGPPFDKEPGDPNAYSTGTIGRFNVVLAYMPGMGKVNAATVASNCGKSFPGIKLALVVGICGVVPFGPANDEVVLGDVIISNGVIQYDFGRQLPGHFVRKDTLLDIPGRPNLEIRGVLTKLQGLRHRRQLSAKITEYLDVLRQDQDLHADYPGSTEDRLFESSYLHTNGHMSCEQLGCNGKLVSRSRLANAEASTTPTIHVGLMASGDAVMKSGKDRDRIAAAEGVIAFEMEGAGVWDSFPCIIIKGACDYADSHKSKLWQRYAAATAAACAKAFLSFWVPLTTQGNRISNIADTSTCTSMSELEGWITDILLSSIPPESSNSCKALFHFDLSEFSAYMRDEYPSHQDIGKVLIVTGSSTNAYANSAESYVRWQWRENGMAILQWMLQLTEGSPDGTGRNITLEDEGNGSTERRIELKGEPDDISSIALQIAWILSVFRKSYKSPQDMKPILALSTAEVVYHGLHDLDVGAKQDIMEDKLYHHFQFGLRNLDAINDQTDAGCWNAIFRTFVIGSGFPIPTRSHSLRGIELPLGLMIKLSQVDYMLPFLDSFSWKGPTTAIVPRFVDGSGKERCIQWHLIQTLTQPHLSMEQVHKELGAPNTLFTDKLSELPEDGGIDKAAYEHFLKSVASDENRHFLGLYRDSEIHLGTHTSRAQDVEDSEGLNRSPVRVTWANTIATSTSFSTLGIGISLGTSWTLSLAASLEAPDNLPDNDIVYNACNRVSVMYDTSTRTAWMVPEASVIFHLVQARYHQTDMQASETNTPGDPTFPSPNDMRHENIANTCRNILAHAGRDSRANCFRVFAKRFQQLREKIILSRRGLPLRFRFHSYTSHDVLSGVPFKQMSRYDETCKIMQADISERTGGGWTDMIKEYGKENPANEILVFFGNYRDDPIRPSVGLTPRPCSSWNVVPRNRDYLVAMVSSIRMLANNTNPPMTSRRYYWNSCLHNPFDCRARDCNRLQTLLTSRPQLIRYLPPETSDDGTIVFGANFDPEHIPCQQL</sequence>
<comment type="caution">
    <text evidence="2">The sequence shown here is derived from an EMBL/GenBank/DDBJ whole genome shotgun (WGS) entry which is preliminary data.</text>
</comment>
<dbReference type="InterPro" id="IPR035994">
    <property type="entry name" value="Nucleoside_phosphorylase_sf"/>
</dbReference>
<evidence type="ECO:0000313" key="3">
    <source>
        <dbReference type="Proteomes" id="UP000605986"/>
    </source>
</evidence>